<dbReference type="OrthoDB" id="5985491at2759"/>
<evidence type="ECO:0000313" key="2">
    <source>
        <dbReference type="Proteomes" id="UP001152795"/>
    </source>
</evidence>
<feature type="non-terminal residue" evidence="1">
    <location>
        <position position="1"/>
    </location>
</feature>
<dbReference type="AlphaFoldDB" id="A0A7D9KHC9"/>
<dbReference type="PANTHER" id="PTHR47510:SF3">
    <property type="entry name" value="ENDO_EXONUCLEASE_PHOSPHATASE DOMAIN-CONTAINING PROTEIN"/>
    <property type="match status" value="1"/>
</dbReference>
<name>A0A7D9KHC9_PARCT</name>
<proteinExistence type="predicted"/>
<dbReference type="EMBL" id="CACRXK020036321">
    <property type="protein sequence ID" value="CAB4044810.1"/>
    <property type="molecule type" value="Genomic_DNA"/>
</dbReference>
<gene>
    <name evidence="1" type="ORF">PACLA_8A057292</name>
</gene>
<organism evidence="1 2">
    <name type="scientific">Paramuricea clavata</name>
    <name type="common">Red gorgonian</name>
    <name type="synonym">Violescent sea-whip</name>
    <dbReference type="NCBI Taxonomy" id="317549"/>
    <lineage>
        <taxon>Eukaryota</taxon>
        <taxon>Metazoa</taxon>
        <taxon>Cnidaria</taxon>
        <taxon>Anthozoa</taxon>
        <taxon>Octocorallia</taxon>
        <taxon>Malacalcyonacea</taxon>
        <taxon>Plexauridae</taxon>
        <taxon>Paramuricea</taxon>
    </lineage>
</organism>
<sequence>KLAEKSWSEVTSLETVEEATKVLENTIHNMIDQCFPKKTVTLSTRDPPWMSPLLKYLIRKRSKAKSRRKLSIATELTERISGIISHN</sequence>
<comment type="caution">
    <text evidence="1">The sequence shown here is derived from an EMBL/GenBank/DDBJ whole genome shotgun (WGS) entry which is preliminary data.</text>
</comment>
<reference evidence="1" key="1">
    <citation type="submission" date="2020-04" db="EMBL/GenBank/DDBJ databases">
        <authorList>
            <person name="Alioto T."/>
            <person name="Alioto T."/>
            <person name="Gomez Garrido J."/>
        </authorList>
    </citation>
    <scope>NUCLEOTIDE SEQUENCE</scope>
    <source>
        <strain evidence="1">A484AB</strain>
    </source>
</reference>
<protein>
    <submittedName>
        <fullName evidence="1">Uncharacterized protein</fullName>
    </submittedName>
</protein>
<accession>A0A7D9KHC9</accession>
<evidence type="ECO:0000313" key="1">
    <source>
        <dbReference type="EMBL" id="CAB4044810.1"/>
    </source>
</evidence>
<dbReference type="Proteomes" id="UP001152795">
    <property type="component" value="Unassembled WGS sequence"/>
</dbReference>
<keyword evidence="2" id="KW-1185">Reference proteome</keyword>
<dbReference type="PANTHER" id="PTHR47510">
    <property type="entry name" value="REVERSE TRANSCRIPTASE DOMAIN-CONTAINING PROTEIN"/>
    <property type="match status" value="1"/>
</dbReference>